<keyword evidence="3" id="KW-1185">Reference proteome</keyword>
<gene>
    <name evidence="2" type="ORF">G3O08_04420</name>
</gene>
<evidence type="ECO:0000313" key="2">
    <source>
        <dbReference type="EMBL" id="NEN22750.1"/>
    </source>
</evidence>
<dbReference type="Proteomes" id="UP000486602">
    <property type="component" value="Unassembled WGS sequence"/>
</dbReference>
<accession>A0A7K3WM74</accession>
<dbReference type="AlphaFoldDB" id="A0A7K3WM74"/>
<feature type="transmembrane region" description="Helical" evidence="1">
    <location>
        <begin position="134"/>
        <end position="153"/>
    </location>
</feature>
<feature type="transmembrane region" description="Helical" evidence="1">
    <location>
        <begin position="77"/>
        <end position="95"/>
    </location>
</feature>
<comment type="caution">
    <text evidence="2">The sequence shown here is derived from an EMBL/GenBank/DDBJ whole genome shotgun (WGS) entry which is preliminary data.</text>
</comment>
<sequence length="175" mass="20196">MALSSFSLLFLAFLLNRGFYFESLIFTNLVEILILIGFLSIFHAWALTIFYRNNDKDDSSADSIHSFDLKKQISKHIIFSVAASVLLMVVVKKYYSETLSVLQVLGSYWFGIVCMFGCFKLLSNFSKRRIFREISLNFAIFVTTYLVLGAVLYEHSLIAKFLIDWYPFGNVLINF</sequence>
<evidence type="ECO:0000256" key="1">
    <source>
        <dbReference type="SAM" id="Phobius"/>
    </source>
</evidence>
<feature type="transmembrane region" description="Helical" evidence="1">
    <location>
        <begin position="101"/>
        <end position="122"/>
    </location>
</feature>
<reference evidence="2 3" key="1">
    <citation type="submission" date="2020-02" db="EMBL/GenBank/DDBJ databases">
        <title>Out from the shadows clarifying the taxonomy of the family Cryomorphaceae and related taxa by utilizing the GTDB taxonomic framework.</title>
        <authorList>
            <person name="Bowman J.P."/>
        </authorList>
    </citation>
    <scope>NUCLEOTIDE SEQUENCE [LARGE SCALE GENOMIC DNA]</scope>
    <source>
        <strain evidence="2 3">QSSC 1-22</strain>
    </source>
</reference>
<proteinExistence type="predicted"/>
<keyword evidence="1" id="KW-0472">Membrane</keyword>
<keyword evidence="1" id="KW-0812">Transmembrane</keyword>
<name>A0A7K3WM74_9FLAO</name>
<organism evidence="2 3">
    <name type="scientific">Cryomorpha ignava</name>
    <dbReference type="NCBI Taxonomy" id="101383"/>
    <lineage>
        <taxon>Bacteria</taxon>
        <taxon>Pseudomonadati</taxon>
        <taxon>Bacteroidota</taxon>
        <taxon>Flavobacteriia</taxon>
        <taxon>Flavobacteriales</taxon>
        <taxon>Cryomorphaceae</taxon>
        <taxon>Cryomorpha</taxon>
    </lineage>
</organism>
<feature type="transmembrane region" description="Helical" evidence="1">
    <location>
        <begin position="28"/>
        <end position="51"/>
    </location>
</feature>
<keyword evidence="1" id="KW-1133">Transmembrane helix</keyword>
<dbReference type="EMBL" id="JAAGVY010000005">
    <property type="protein sequence ID" value="NEN22750.1"/>
    <property type="molecule type" value="Genomic_DNA"/>
</dbReference>
<dbReference type="RefSeq" id="WP_163283476.1">
    <property type="nucleotide sequence ID" value="NZ_JAAGVY010000005.1"/>
</dbReference>
<evidence type="ECO:0000313" key="3">
    <source>
        <dbReference type="Proteomes" id="UP000486602"/>
    </source>
</evidence>
<protein>
    <submittedName>
        <fullName evidence="2">Uncharacterized protein</fullName>
    </submittedName>
</protein>